<gene>
    <name evidence="2" type="ORF">HNQ39_002699</name>
</gene>
<feature type="region of interest" description="Disordered" evidence="1">
    <location>
        <begin position="302"/>
        <end position="335"/>
    </location>
</feature>
<proteinExistence type="predicted"/>
<sequence length="418" mass="43130">MALPLFVPALVCAATVHVQSFSGDYTGKQDGGTIKLTLKQESDGSVTGTFNDGSSMASLAGTVASDGKKITGQFTYQGINLPFEIRRKGAGIEFVMKLGNEEEVMGLSRTGGTVPPDAPEPTKPKPAKPPATKPSAVPKPSAAPTLAGAYVHPAGLKIGLPQGWKVQAYGPVLALLPPGATKADGDELYLLLVGEANGISSKTDPRLGQFLELILNGAGGDGGLLLGKGVTFQRTGQDGNGLTFQGGNGRGASLYARCLFSEPKGRIAAVLALGLKAKIAPREAALQGALAAVSASTPERDSRLLGSWKGTTSTKSRDARDAAGRQQASSVTDSSTTYQLTGDGRFVESRWSRTIAIGQGVSLDSGDTVERTQGLWAASNGKIAFCEDNGLYLLGSYQVQGGGVVIQIGDRVITLSHG</sequence>
<keyword evidence="3" id="KW-1185">Reference proteome</keyword>
<accession>A0A7W9SRU7</accession>
<dbReference type="RefSeq" id="WP_184196728.1">
    <property type="nucleotide sequence ID" value="NZ_JACHGW010000002.1"/>
</dbReference>
<dbReference type="AlphaFoldDB" id="A0A7W9SRU7"/>
<feature type="region of interest" description="Disordered" evidence="1">
    <location>
        <begin position="106"/>
        <end position="141"/>
    </location>
</feature>
<name>A0A7W9SRU7_ARMRO</name>
<dbReference type="EMBL" id="JACHGW010000002">
    <property type="protein sequence ID" value="MBB6050908.1"/>
    <property type="molecule type" value="Genomic_DNA"/>
</dbReference>
<dbReference type="Proteomes" id="UP000520814">
    <property type="component" value="Unassembled WGS sequence"/>
</dbReference>
<evidence type="ECO:0000256" key="1">
    <source>
        <dbReference type="SAM" id="MobiDB-lite"/>
    </source>
</evidence>
<organism evidence="2 3">
    <name type="scientific">Armatimonas rosea</name>
    <dbReference type="NCBI Taxonomy" id="685828"/>
    <lineage>
        <taxon>Bacteria</taxon>
        <taxon>Bacillati</taxon>
        <taxon>Armatimonadota</taxon>
        <taxon>Armatimonadia</taxon>
        <taxon>Armatimonadales</taxon>
        <taxon>Armatimonadaceae</taxon>
        <taxon>Armatimonas</taxon>
    </lineage>
</organism>
<reference evidence="2 3" key="1">
    <citation type="submission" date="2020-08" db="EMBL/GenBank/DDBJ databases">
        <title>Genomic Encyclopedia of Type Strains, Phase IV (KMG-IV): sequencing the most valuable type-strain genomes for metagenomic binning, comparative biology and taxonomic classification.</title>
        <authorList>
            <person name="Goeker M."/>
        </authorList>
    </citation>
    <scope>NUCLEOTIDE SEQUENCE [LARGE SCALE GENOMIC DNA]</scope>
    <source>
        <strain evidence="2 3">DSM 23562</strain>
    </source>
</reference>
<protein>
    <submittedName>
        <fullName evidence="2">Uncharacterized protein</fullName>
    </submittedName>
</protein>
<evidence type="ECO:0000313" key="2">
    <source>
        <dbReference type="EMBL" id="MBB6050908.1"/>
    </source>
</evidence>
<comment type="caution">
    <text evidence="2">The sequence shown here is derived from an EMBL/GenBank/DDBJ whole genome shotgun (WGS) entry which is preliminary data.</text>
</comment>
<evidence type="ECO:0000313" key="3">
    <source>
        <dbReference type="Proteomes" id="UP000520814"/>
    </source>
</evidence>